<gene>
    <name evidence="2" type="primary">ygaH</name>
    <name evidence="2" type="ORF">CDG60_10755</name>
</gene>
<name>A0A3B7LVU9_9GAMM</name>
<dbReference type="Pfam" id="PF05437">
    <property type="entry name" value="AzlD"/>
    <property type="match status" value="1"/>
</dbReference>
<dbReference type="AlphaFoldDB" id="A0A3B7LVU9"/>
<dbReference type="NCBIfam" id="NF007711">
    <property type="entry name" value="PRK10408.1"/>
    <property type="match status" value="1"/>
</dbReference>
<dbReference type="RefSeq" id="WP_087512369.1">
    <property type="nucleotide sequence ID" value="NZ_CP032134.1"/>
</dbReference>
<feature type="transmembrane region" description="Helical" evidence="1">
    <location>
        <begin position="73"/>
        <end position="88"/>
    </location>
</feature>
<protein>
    <submittedName>
        <fullName evidence="2">L-valine transporter subunit YgaH</fullName>
    </submittedName>
</protein>
<keyword evidence="1" id="KW-1133">Transmembrane helix</keyword>
<sequence>MDLHIIAVGILVGIANFASRFGPFYVIQKSQQNTQARGSTWLKVALGSIGIAAISSMLVVATLPPLIETPDKSFAMLVGFIVLAGLYFKFKRIVLATLTAALAYGLVYTYFPI</sequence>
<dbReference type="EMBL" id="CP032134">
    <property type="protein sequence ID" value="AXY57000.1"/>
    <property type="molecule type" value="Genomic_DNA"/>
</dbReference>
<accession>A0A3B7LVU9</accession>
<keyword evidence="1" id="KW-0472">Membrane</keyword>
<dbReference type="Proteomes" id="UP000263753">
    <property type="component" value="Chromosome"/>
</dbReference>
<dbReference type="KEGG" id="achi:CDG60_10755"/>
<feature type="transmembrane region" description="Helical" evidence="1">
    <location>
        <begin position="40"/>
        <end position="61"/>
    </location>
</feature>
<keyword evidence="1" id="KW-0812">Transmembrane</keyword>
<evidence type="ECO:0000313" key="3">
    <source>
        <dbReference type="Proteomes" id="UP000263753"/>
    </source>
</evidence>
<evidence type="ECO:0000256" key="1">
    <source>
        <dbReference type="SAM" id="Phobius"/>
    </source>
</evidence>
<proteinExistence type="predicted"/>
<feature type="transmembrane region" description="Helical" evidence="1">
    <location>
        <begin position="6"/>
        <end position="28"/>
    </location>
</feature>
<dbReference type="InterPro" id="IPR008407">
    <property type="entry name" value="Brnchd-chn_aa_trnsp_AzlD"/>
</dbReference>
<reference evidence="3" key="1">
    <citation type="submission" date="2018-09" db="EMBL/GenBank/DDBJ databases">
        <title>The complete genome of Acinetobacter sp. strain WCHAc010005.</title>
        <authorList>
            <person name="Hu Y."/>
            <person name="Long H."/>
            <person name="Feng Y."/>
            <person name="Zong Z."/>
        </authorList>
    </citation>
    <scope>NUCLEOTIDE SEQUENCE [LARGE SCALE GENOMIC DNA]</scope>
    <source>
        <strain evidence="3">WCHAc010005</strain>
    </source>
</reference>
<organism evidence="2 3">
    <name type="scientific">Acinetobacter chinensis</name>
    <dbReference type="NCBI Taxonomy" id="2004650"/>
    <lineage>
        <taxon>Bacteria</taxon>
        <taxon>Pseudomonadati</taxon>
        <taxon>Pseudomonadota</taxon>
        <taxon>Gammaproteobacteria</taxon>
        <taxon>Moraxellales</taxon>
        <taxon>Moraxellaceae</taxon>
        <taxon>Acinetobacter</taxon>
    </lineage>
</organism>
<evidence type="ECO:0000313" key="2">
    <source>
        <dbReference type="EMBL" id="AXY57000.1"/>
    </source>
</evidence>
<feature type="transmembrane region" description="Helical" evidence="1">
    <location>
        <begin position="93"/>
        <end position="111"/>
    </location>
</feature>